<feature type="transmembrane region" description="Helical" evidence="12">
    <location>
        <begin position="174"/>
        <end position="193"/>
    </location>
</feature>
<gene>
    <name evidence="14" type="primary">FRE3_3</name>
    <name evidence="14" type="ORF">OC842_004432</name>
</gene>
<reference evidence="14" key="1">
    <citation type="journal article" date="2023" name="PhytoFront">
        <title>Draft Genome Resources of Seven Strains of Tilletia horrida, Causal Agent of Kernel Smut of Rice.</title>
        <authorList>
            <person name="Khanal S."/>
            <person name="Antony Babu S."/>
            <person name="Zhou X.G."/>
        </authorList>
    </citation>
    <scope>NUCLEOTIDE SEQUENCE</scope>
    <source>
        <strain evidence="14">TX3</strain>
    </source>
</reference>
<dbReference type="InterPro" id="IPR017927">
    <property type="entry name" value="FAD-bd_FR_type"/>
</dbReference>
<comment type="caution">
    <text evidence="14">The sequence shown here is derived from an EMBL/GenBank/DDBJ whole genome shotgun (WGS) entry which is preliminary data.</text>
</comment>
<sequence length="638" mass="71000">MSANKWPQEVLRWNAGAQQRDHDYPLYLLAVLYSALGLFVAKHLLHLLSRRLDPRSGYQLSSTRSQAVKLLDGLRDVCHKYLELSLFELRNVFAIPVLQALLITCMAATSFAVTFVNAPDSPASSPIKVIGFSNRAAICAVSLLPFVTALAGRNNIVSALTGVPYERLQTLHRWSARLLLVLILIHAGAKMGSMGSAHEIFSRAQFRYGFAAFLLGTLILVCSHRLAMRIAYDLFAFSHTVLVLVFMIMGALHSVEHRAYFYVTFGLWAWDRIARLLKTGRLRLSQRHHRQHTNLMPADITVIDAETLRVDISLPTTFPAWAAGSHAFLWTPSLRSASFQYASHPFSIASPSAPVPTADIPIQSNDRPRRPCLTVMPNPATVLQHTYSQSSIASSMKIFPSQAIIESTLPLPSHTSTKQSEPTTSEDHSRRQRRMMTFLVAKRQGWTKAIYEAVAARGGRTRDITVLVQGPYSSAHDLCTGYDSVLLVAGGKGITWALPVLLELLRRRVESAAAIQVRALRLAWIIRHPSQLPFLTSLLQTYLPAQHHPQLRGLLEVHIYITSQSPTTAVISDAEKACSTSLDEVRRSLPLPADILHLWPGRPNVGRMLNEAVIIDNRSARVFVGGKFEFLPPRFDET</sequence>
<feature type="transmembrane region" description="Helical" evidence="12">
    <location>
        <begin position="24"/>
        <end position="45"/>
    </location>
</feature>
<dbReference type="InterPro" id="IPR013121">
    <property type="entry name" value="Fe_red_NAD-bd_6"/>
</dbReference>
<comment type="subcellular location">
    <subcellularLocation>
        <location evidence="1">Membrane</location>
        <topology evidence="1">Multi-pass membrane protein</topology>
    </subcellularLocation>
</comment>
<dbReference type="GO" id="GO:0015677">
    <property type="term" value="P:copper ion import"/>
    <property type="evidence" value="ECO:0007669"/>
    <property type="project" value="TreeGrafter"/>
</dbReference>
<feature type="transmembrane region" description="Helical" evidence="12">
    <location>
        <begin position="234"/>
        <end position="253"/>
    </location>
</feature>
<keyword evidence="8" id="KW-0406">Ion transport</keyword>
<keyword evidence="9 12" id="KW-0472">Membrane</keyword>
<dbReference type="PROSITE" id="PS51384">
    <property type="entry name" value="FAD_FR"/>
    <property type="match status" value="1"/>
</dbReference>
<name>A0AAN6GC81_9BASI</name>
<evidence type="ECO:0000256" key="2">
    <source>
        <dbReference type="ARBA" id="ARBA00006278"/>
    </source>
</evidence>
<evidence type="ECO:0000256" key="4">
    <source>
        <dbReference type="ARBA" id="ARBA00022692"/>
    </source>
</evidence>
<dbReference type="Pfam" id="PF08030">
    <property type="entry name" value="NAD_binding_6"/>
    <property type="match status" value="1"/>
</dbReference>
<dbReference type="GO" id="GO:0000293">
    <property type="term" value="F:ferric-chelate reductase activity"/>
    <property type="evidence" value="ECO:0007669"/>
    <property type="project" value="UniProtKB-ARBA"/>
</dbReference>
<evidence type="ECO:0000256" key="8">
    <source>
        <dbReference type="ARBA" id="ARBA00023065"/>
    </source>
</evidence>
<feature type="region of interest" description="Disordered" evidence="11">
    <location>
        <begin position="410"/>
        <end position="432"/>
    </location>
</feature>
<feature type="transmembrane region" description="Helical" evidence="12">
    <location>
        <begin position="135"/>
        <end position="153"/>
    </location>
</feature>
<evidence type="ECO:0000256" key="12">
    <source>
        <dbReference type="SAM" id="Phobius"/>
    </source>
</evidence>
<dbReference type="PANTHER" id="PTHR32361">
    <property type="entry name" value="FERRIC/CUPRIC REDUCTASE TRANSMEMBRANE COMPONENT"/>
    <property type="match status" value="1"/>
</dbReference>
<feature type="domain" description="FAD-binding FR-type" evidence="13">
    <location>
        <begin position="269"/>
        <end position="478"/>
    </location>
</feature>
<dbReference type="Pfam" id="PF01794">
    <property type="entry name" value="Ferric_reduct"/>
    <property type="match status" value="1"/>
</dbReference>
<dbReference type="InterPro" id="IPR051410">
    <property type="entry name" value="Ferric/Cupric_Reductase"/>
</dbReference>
<dbReference type="EMBL" id="JAPDMQ010000261">
    <property type="protein sequence ID" value="KAK0528851.1"/>
    <property type="molecule type" value="Genomic_DNA"/>
</dbReference>
<keyword evidence="4 12" id="KW-0812">Transmembrane</keyword>
<protein>
    <submittedName>
        <fullName evidence="14">Ferric-chelate reductase</fullName>
    </submittedName>
</protein>
<evidence type="ECO:0000313" key="14">
    <source>
        <dbReference type="EMBL" id="KAK0528851.1"/>
    </source>
</evidence>
<evidence type="ECO:0000256" key="11">
    <source>
        <dbReference type="SAM" id="MobiDB-lite"/>
    </source>
</evidence>
<keyword evidence="10" id="KW-0325">Glycoprotein</keyword>
<dbReference type="Gene3D" id="3.40.50.80">
    <property type="entry name" value="Nucleotide-binding domain of ferredoxin-NADP reductase (FNR) module"/>
    <property type="match status" value="1"/>
</dbReference>
<evidence type="ECO:0000256" key="10">
    <source>
        <dbReference type="ARBA" id="ARBA00023180"/>
    </source>
</evidence>
<dbReference type="InterPro" id="IPR013112">
    <property type="entry name" value="FAD-bd_8"/>
</dbReference>
<dbReference type="AlphaFoldDB" id="A0AAN6GC81"/>
<evidence type="ECO:0000256" key="6">
    <source>
        <dbReference type="ARBA" id="ARBA00022989"/>
    </source>
</evidence>
<dbReference type="GO" id="GO:0006879">
    <property type="term" value="P:intracellular iron ion homeostasis"/>
    <property type="evidence" value="ECO:0007669"/>
    <property type="project" value="TreeGrafter"/>
</dbReference>
<evidence type="ECO:0000259" key="13">
    <source>
        <dbReference type="PROSITE" id="PS51384"/>
    </source>
</evidence>
<comment type="similarity">
    <text evidence="2">Belongs to the ferric reductase (FRE) family.</text>
</comment>
<dbReference type="InterPro" id="IPR039261">
    <property type="entry name" value="FNR_nucleotide-bd"/>
</dbReference>
<evidence type="ECO:0000256" key="7">
    <source>
        <dbReference type="ARBA" id="ARBA00023002"/>
    </source>
</evidence>
<accession>A0AAN6GC81</accession>
<dbReference type="SUPFAM" id="SSF52343">
    <property type="entry name" value="Ferredoxin reductase-like, C-terminal NADP-linked domain"/>
    <property type="match status" value="1"/>
</dbReference>
<keyword evidence="5" id="KW-0249">Electron transport</keyword>
<keyword evidence="3" id="KW-0813">Transport</keyword>
<evidence type="ECO:0000313" key="15">
    <source>
        <dbReference type="Proteomes" id="UP001176521"/>
    </source>
</evidence>
<evidence type="ECO:0000256" key="9">
    <source>
        <dbReference type="ARBA" id="ARBA00023136"/>
    </source>
</evidence>
<dbReference type="PANTHER" id="PTHR32361:SF9">
    <property type="entry name" value="FERRIC REDUCTASE TRANSMEMBRANE COMPONENT 3-RELATED"/>
    <property type="match status" value="1"/>
</dbReference>
<keyword evidence="6 12" id="KW-1133">Transmembrane helix</keyword>
<feature type="transmembrane region" description="Helical" evidence="12">
    <location>
        <begin position="205"/>
        <end position="222"/>
    </location>
</feature>
<dbReference type="Proteomes" id="UP001176521">
    <property type="component" value="Unassembled WGS sequence"/>
</dbReference>
<dbReference type="Pfam" id="PF08022">
    <property type="entry name" value="FAD_binding_8"/>
    <property type="match status" value="1"/>
</dbReference>
<feature type="compositionally biased region" description="Polar residues" evidence="11">
    <location>
        <begin position="413"/>
        <end position="423"/>
    </location>
</feature>
<evidence type="ECO:0000256" key="3">
    <source>
        <dbReference type="ARBA" id="ARBA00022448"/>
    </source>
</evidence>
<dbReference type="SFLD" id="SFLDG01168">
    <property type="entry name" value="Ferric_reductase_subgroup_(FRE"/>
    <property type="match status" value="1"/>
</dbReference>
<dbReference type="GO" id="GO:0005886">
    <property type="term" value="C:plasma membrane"/>
    <property type="evidence" value="ECO:0007669"/>
    <property type="project" value="TreeGrafter"/>
</dbReference>
<organism evidence="14 15">
    <name type="scientific">Tilletia horrida</name>
    <dbReference type="NCBI Taxonomy" id="155126"/>
    <lineage>
        <taxon>Eukaryota</taxon>
        <taxon>Fungi</taxon>
        <taxon>Dikarya</taxon>
        <taxon>Basidiomycota</taxon>
        <taxon>Ustilaginomycotina</taxon>
        <taxon>Exobasidiomycetes</taxon>
        <taxon>Tilletiales</taxon>
        <taxon>Tilletiaceae</taxon>
        <taxon>Tilletia</taxon>
    </lineage>
</organism>
<keyword evidence="15" id="KW-1185">Reference proteome</keyword>
<dbReference type="InterPro" id="IPR013130">
    <property type="entry name" value="Fe3_Rdtase_TM_dom"/>
</dbReference>
<dbReference type="SFLD" id="SFLDS00052">
    <property type="entry name" value="Ferric_Reductase_Domain"/>
    <property type="match status" value="1"/>
</dbReference>
<dbReference type="GO" id="GO:0006826">
    <property type="term" value="P:iron ion transport"/>
    <property type="evidence" value="ECO:0007669"/>
    <property type="project" value="TreeGrafter"/>
</dbReference>
<keyword evidence="7" id="KW-0560">Oxidoreductase</keyword>
<dbReference type="CDD" id="cd06186">
    <property type="entry name" value="NOX_Duox_like_FAD_NADP"/>
    <property type="match status" value="1"/>
</dbReference>
<evidence type="ECO:0000256" key="1">
    <source>
        <dbReference type="ARBA" id="ARBA00004141"/>
    </source>
</evidence>
<proteinExistence type="inferred from homology"/>
<evidence type="ECO:0000256" key="5">
    <source>
        <dbReference type="ARBA" id="ARBA00022982"/>
    </source>
</evidence>
<feature type="transmembrane region" description="Helical" evidence="12">
    <location>
        <begin position="92"/>
        <end position="115"/>
    </location>
</feature>